<dbReference type="InterPro" id="IPR032508">
    <property type="entry name" value="FecR_C"/>
</dbReference>
<accession>A0ABW4IIT8</accession>
<name>A0ABW4IIT8_9SPHI</name>
<feature type="domain" description="Protein FecR C-terminal" evidence="3">
    <location>
        <begin position="281"/>
        <end position="348"/>
    </location>
</feature>
<gene>
    <name evidence="4" type="ORF">ACFSAH_18620</name>
</gene>
<evidence type="ECO:0000259" key="3">
    <source>
        <dbReference type="Pfam" id="PF16344"/>
    </source>
</evidence>
<dbReference type="InterPro" id="IPR006860">
    <property type="entry name" value="FecR"/>
</dbReference>
<feature type="transmembrane region" description="Helical" evidence="1">
    <location>
        <begin position="101"/>
        <end position="118"/>
    </location>
</feature>
<evidence type="ECO:0000313" key="5">
    <source>
        <dbReference type="Proteomes" id="UP001597118"/>
    </source>
</evidence>
<reference evidence="5" key="1">
    <citation type="journal article" date="2019" name="Int. J. Syst. Evol. Microbiol.">
        <title>The Global Catalogue of Microorganisms (GCM) 10K type strain sequencing project: providing services to taxonomists for standard genome sequencing and annotation.</title>
        <authorList>
            <consortium name="The Broad Institute Genomics Platform"/>
            <consortium name="The Broad Institute Genome Sequencing Center for Infectious Disease"/>
            <person name="Wu L."/>
            <person name="Ma J."/>
        </authorList>
    </citation>
    <scope>NUCLEOTIDE SEQUENCE [LARGE SCALE GENOMIC DNA]</scope>
    <source>
        <strain evidence="5">CCUG 53762</strain>
    </source>
</reference>
<keyword evidence="1" id="KW-1133">Transmembrane helix</keyword>
<sequence>MDFLKYTVEDLLADETFLNYLNKSNPEDVYKWESILVDYPLLKERVSEAAFLHSMLVAQGKPDKERDLQKLMQVIEHKEMVESEIHEDTTLSDYKFFKRRLVLMVAVLTAILVAILWWDGNNMPREVAAYSSSYDSYMLMAETKLGERKEVNLPDGSTVVLNGSSVLNIHRDFNKQQRIVKIIGEGFFEVAKNKAKPFMVVAGNTVTTALGTSFKVNSSKKDEISVMLATGKVSVKEIKESKINQEEILEPGEQVKVYSYRNLNKSQFDINEITNWKTRNIKFSSANLNEIKDKLLEVYGISIVALNEPRKSLAFTGEMHDMDVNEVLDIIGTINRFTYETKNDKVYITFKNKTN</sequence>
<dbReference type="Pfam" id="PF16344">
    <property type="entry name" value="FecR_C"/>
    <property type="match status" value="1"/>
</dbReference>
<proteinExistence type="predicted"/>
<evidence type="ECO:0000259" key="2">
    <source>
        <dbReference type="Pfam" id="PF04773"/>
    </source>
</evidence>
<keyword evidence="5" id="KW-1185">Reference proteome</keyword>
<dbReference type="PIRSF" id="PIRSF018266">
    <property type="entry name" value="FecR"/>
    <property type="match status" value="1"/>
</dbReference>
<organism evidence="4 5">
    <name type="scientific">Pseudopedobacter beijingensis</name>
    <dbReference type="NCBI Taxonomy" id="1207056"/>
    <lineage>
        <taxon>Bacteria</taxon>
        <taxon>Pseudomonadati</taxon>
        <taxon>Bacteroidota</taxon>
        <taxon>Sphingobacteriia</taxon>
        <taxon>Sphingobacteriales</taxon>
        <taxon>Sphingobacteriaceae</taxon>
        <taxon>Pseudopedobacter</taxon>
    </lineage>
</organism>
<dbReference type="RefSeq" id="WP_379664214.1">
    <property type="nucleotide sequence ID" value="NZ_JBHUDG010000051.1"/>
</dbReference>
<dbReference type="InterPro" id="IPR012373">
    <property type="entry name" value="Ferrdict_sens_TM"/>
</dbReference>
<feature type="domain" description="FecR protein" evidence="2">
    <location>
        <begin position="142"/>
        <end position="233"/>
    </location>
</feature>
<dbReference type="PANTHER" id="PTHR30273">
    <property type="entry name" value="PERIPLASMIC SIGNAL SENSOR AND SIGMA FACTOR ACTIVATOR FECR-RELATED"/>
    <property type="match status" value="1"/>
</dbReference>
<dbReference type="PANTHER" id="PTHR30273:SF2">
    <property type="entry name" value="PROTEIN FECR"/>
    <property type="match status" value="1"/>
</dbReference>
<keyword evidence="1" id="KW-0812">Transmembrane</keyword>
<dbReference type="EMBL" id="JBHUDG010000051">
    <property type="protein sequence ID" value="MFD1631892.1"/>
    <property type="molecule type" value="Genomic_DNA"/>
</dbReference>
<dbReference type="Pfam" id="PF04773">
    <property type="entry name" value="FecR"/>
    <property type="match status" value="1"/>
</dbReference>
<dbReference type="Gene3D" id="2.60.120.1440">
    <property type="match status" value="1"/>
</dbReference>
<evidence type="ECO:0000256" key="1">
    <source>
        <dbReference type="SAM" id="Phobius"/>
    </source>
</evidence>
<keyword evidence="1" id="KW-0472">Membrane</keyword>
<evidence type="ECO:0000313" key="4">
    <source>
        <dbReference type="EMBL" id="MFD1631892.1"/>
    </source>
</evidence>
<comment type="caution">
    <text evidence="4">The sequence shown here is derived from an EMBL/GenBank/DDBJ whole genome shotgun (WGS) entry which is preliminary data.</text>
</comment>
<dbReference type="Proteomes" id="UP001597118">
    <property type="component" value="Unassembled WGS sequence"/>
</dbReference>
<dbReference type="Gene3D" id="3.55.50.30">
    <property type="match status" value="1"/>
</dbReference>
<protein>
    <submittedName>
        <fullName evidence="4">FecR family protein</fullName>
    </submittedName>
</protein>